<dbReference type="AlphaFoldDB" id="A0AA38G781"/>
<gene>
    <name evidence="1" type="ORF">KI387_019915</name>
</gene>
<protein>
    <submittedName>
        <fullName evidence="1">Uncharacterized protein</fullName>
    </submittedName>
</protein>
<comment type="caution">
    <text evidence="1">The sequence shown here is derived from an EMBL/GenBank/DDBJ whole genome shotgun (WGS) entry which is preliminary data.</text>
</comment>
<dbReference type="EMBL" id="JAHRHJ020000004">
    <property type="protein sequence ID" value="KAH9318146.1"/>
    <property type="molecule type" value="Genomic_DNA"/>
</dbReference>
<dbReference type="Proteomes" id="UP000824469">
    <property type="component" value="Unassembled WGS sequence"/>
</dbReference>
<organism evidence="1 2">
    <name type="scientific">Taxus chinensis</name>
    <name type="common">Chinese yew</name>
    <name type="synonym">Taxus wallichiana var. chinensis</name>
    <dbReference type="NCBI Taxonomy" id="29808"/>
    <lineage>
        <taxon>Eukaryota</taxon>
        <taxon>Viridiplantae</taxon>
        <taxon>Streptophyta</taxon>
        <taxon>Embryophyta</taxon>
        <taxon>Tracheophyta</taxon>
        <taxon>Spermatophyta</taxon>
        <taxon>Pinopsida</taxon>
        <taxon>Pinidae</taxon>
        <taxon>Conifers II</taxon>
        <taxon>Cupressales</taxon>
        <taxon>Taxaceae</taxon>
        <taxon>Taxus</taxon>
    </lineage>
</organism>
<feature type="non-terminal residue" evidence="1">
    <location>
        <position position="52"/>
    </location>
</feature>
<accession>A0AA38G781</accession>
<evidence type="ECO:0000313" key="2">
    <source>
        <dbReference type="Proteomes" id="UP000824469"/>
    </source>
</evidence>
<evidence type="ECO:0000313" key="1">
    <source>
        <dbReference type="EMBL" id="KAH9318146.1"/>
    </source>
</evidence>
<proteinExistence type="predicted"/>
<keyword evidence="2" id="KW-1185">Reference proteome</keyword>
<sequence length="52" mass="5843">MDALEDLGKQLEIIVETMSAKGEELSFEEVSALVGDLYQQAQNEVDAWEKLE</sequence>
<name>A0AA38G781_TAXCH</name>
<reference evidence="1 2" key="1">
    <citation type="journal article" date="2021" name="Nat. Plants">
        <title>The Taxus genome provides insights into paclitaxel biosynthesis.</title>
        <authorList>
            <person name="Xiong X."/>
            <person name="Gou J."/>
            <person name="Liao Q."/>
            <person name="Li Y."/>
            <person name="Zhou Q."/>
            <person name="Bi G."/>
            <person name="Li C."/>
            <person name="Du R."/>
            <person name="Wang X."/>
            <person name="Sun T."/>
            <person name="Guo L."/>
            <person name="Liang H."/>
            <person name="Lu P."/>
            <person name="Wu Y."/>
            <person name="Zhang Z."/>
            <person name="Ro D.K."/>
            <person name="Shang Y."/>
            <person name="Huang S."/>
            <person name="Yan J."/>
        </authorList>
    </citation>
    <scope>NUCLEOTIDE SEQUENCE [LARGE SCALE GENOMIC DNA]</scope>
    <source>
        <strain evidence="1">Ta-2019</strain>
    </source>
</reference>